<organism evidence="1">
    <name type="scientific">marine sediment metagenome</name>
    <dbReference type="NCBI Taxonomy" id="412755"/>
    <lineage>
        <taxon>unclassified sequences</taxon>
        <taxon>metagenomes</taxon>
        <taxon>ecological metagenomes</taxon>
    </lineage>
</organism>
<comment type="caution">
    <text evidence="1">The sequence shown here is derived from an EMBL/GenBank/DDBJ whole genome shotgun (WGS) entry which is preliminary data.</text>
</comment>
<name>X1PL82_9ZZZZ</name>
<evidence type="ECO:0000313" key="1">
    <source>
        <dbReference type="EMBL" id="GAI31629.1"/>
    </source>
</evidence>
<reference evidence="1" key="1">
    <citation type="journal article" date="2014" name="Front. Microbiol.">
        <title>High frequency of phylogenetically diverse reductive dehalogenase-homologous genes in deep subseafloor sedimentary metagenomes.</title>
        <authorList>
            <person name="Kawai M."/>
            <person name="Futagami T."/>
            <person name="Toyoda A."/>
            <person name="Takaki Y."/>
            <person name="Nishi S."/>
            <person name="Hori S."/>
            <person name="Arai W."/>
            <person name="Tsubouchi T."/>
            <person name="Morono Y."/>
            <person name="Uchiyama I."/>
            <person name="Ito T."/>
            <person name="Fujiyama A."/>
            <person name="Inagaki F."/>
            <person name="Takami H."/>
        </authorList>
    </citation>
    <scope>NUCLEOTIDE SEQUENCE</scope>
    <source>
        <strain evidence="1">Expedition CK06-06</strain>
    </source>
</reference>
<accession>X1PL82</accession>
<proteinExistence type="predicted"/>
<feature type="non-terminal residue" evidence="1">
    <location>
        <position position="97"/>
    </location>
</feature>
<dbReference type="EMBL" id="BARV01015563">
    <property type="protein sequence ID" value="GAI31629.1"/>
    <property type="molecule type" value="Genomic_DNA"/>
</dbReference>
<gene>
    <name evidence="1" type="ORF">S06H3_26881</name>
</gene>
<sequence>MQAYNYIMKIGLLRNLLRESWDILLVQVRYGYYTFQEAKLKIKDKNRNLDLVWATYYPDEKWYNYELHLEHENSISAEETLESKLSDIPNLVAINWA</sequence>
<dbReference type="AlphaFoldDB" id="X1PL82"/>
<protein>
    <submittedName>
        <fullName evidence="1">Uncharacterized protein</fullName>
    </submittedName>
</protein>